<protein>
    <recommendedName>
        <fullName evidence="2">Replication-associated protein</fullName>
    </recommendedName>
</protein>
<dbReference type="SUPFAM" id="SSF52540">
    <property type="entry name" value="P-loop containing nucleoside triphosphate hydrolases"/>
    <property type="match status" value="1"/>
</dbReference>
<dbReference type="GO" id="GO:0016779">
    <property type="term" value="F:nucleotidyltransferase activity"/>
    <property type="evidence" value="ECO:0007669"/>
    <property type="project" value="UniProtKB-KW"/>
</dbReference>
<keyword evidence="6" id="KW-0235">DNA replication</keyword>
<evidence type="ECO:0000256" key="12">
    <source>
        <dbReference type="ARBA" id="ARBA00023124"/>
    </source>
</evidence>
<dbReference type="GO" id="GO:0016888">
    <property type="term" value="F:DNA endonuclease activity, producing 5'-phosphomonoesters"/>
    <property type="evidence" value="ECO:0007669"/>
    <property type="project" value="InterPro"/>
</dbReference>
<dbReference type="Pfam" id="PF00799">
    <property type="entry name" value="Gemini_AL1"/>
    <property type="match status" value="1"/>
</dbReference>
<dbReference type="GO" id="GO:0006260">
    <property type="term" value="P:DNA replication"/>
    <property type="evidence" value="ECO:0007669"/>
    <property type="project" value="UniProtKB-KW"/>
</dbReference>
<comment type="subcellular location">
    <subcellularLocation>
        <location evidence="1">Host nucleus</location>
    </subcellularLocation>
</comment>
<evidence type="ECO:0000256" key="5">
    <source>
        <dbReference type="ARBA" id="ARBA00022695"/>
    </source>
</evidence>
<keyword evidence="11" id="KW-0378">Hydrolase</keyword>
<evidence type="ECO:0000256" key="14">
    <source>
        <dbReference type="SAM" id="MobiDB-lite"/>
    </source>
</evidence>
<evidence type="ECO:0000256" key="2">
    <source>
        <dbReference type="ARBA" id="ARBA00014531"/>
    </source>
</evidence>
<dbReference type="InterPro" id="IPR027417">
    <property type="entry name" value="P-loop_NTPase"/>
</dbReference>
<evidence type="ECO:0000256" key="9">
    <source>
        <dbReference type="ARBA" id="ARBA00022741"/>
    </source>
</evidence>
<name>A0A858NGH2_9VIRU</name>
<organism evidence="16">
    <name type="scientific">Genomoviridae sp</name>
    <dbReference type="NCBI Taxonomy" id="2202565"/>
    <lineage>
        <taxon>Viruses</taxon>
        <taxon>Monodnaviria</taxon>
        <taxon>Shotokuvirae</taxon>
        <taxon>Cressdnaviricota</taxon>
        <taxon>Repensiviricetes</taxon>
        <taxon>Geplafuvirales</taxon>
        <taxon>Genomoviridae</taxon>
    </lineage>
</organism>
<dbReference type="EMBL" id="MT309910">
    <property type="protein sequence ID" value="QJB18734.1"/>
    <property type="molecule type" value="Genomic_DNA"/>
</dbReference>
<dbReference type="InterPro" id="IPR022692">
    <property type="entry name" value="Gemini_AL1_REP_central"/>
</dbReference>
<evidence type="ECO:0000256" key="11">
    <source>
        <dbReference type="ARBA" id="ARBA00022801"/>
    </source>
</evidence>
<evidence type="ECO:0000256" key="6">
    <source>
        <dbReference type="ARBA" id="ARBA00022705"/>
    </source>
</evidence>
<keyword evidence="10" id="KW-0255">Endonuclease</keyword>
<evidence type="ECO:0000256" key="7">
    <source>
        <dbReference type="ARBA" id="ARBA00022722"/>
    </source>
</evidence>
<evidence type="ECO:0000256" key="10">
    <source>
        <dbReference type="ARBA" id="ARBA00022759"/>
    </source>
</evidence>
<dbReference type="Gene3D" id="3.40.50.300">
    <property type="entry name" value="P-loop containing nucleotide triphosphate hydrolases"/>
    <property type="match status" value="1"/>
</dbReference>
<proteinExistence type="predicted"/>
<dbReference type="PRINTS" id="PR00228">
    <property type="entry name" value="GEMCOATCLVL1"/>
</dbReference>
<evidence type="ECO:0000256" key="4">
    <source>
        <dbReference type="ARBA" id="ARBA00022679"/>
    </source>
</evidence>
<dbReference type="GO" id="GO:0046872">
    <property type="term" value="F:metal ion binding"/>
    <property type="evidence" value="ECO:0007669"/>
    <property type="project" value="UniProtKB-KW"/>
</dbReference>
<reference evidence="16" key="1">
    <citation type="submission" date="2020-04" db="EMBL/GenBank/DDBJ databases">
        <title>Genomes of microviruses in a sewage oxidation pond.</title>
        <authorList>
            <person name="Schreck J."/>
            <person name="Kraberger S."/>
            <person name="Scotch M."/>
            <person name="Halden R.U."/>
            <person name="Varsani A."/>
        </authorList>
    </citation>
    <scope>NUCLEOTIDE SEQUENCE</scope>
    <source>
        <strain evidence="16">6402_178</strain>
    </source>
</reference>
<dbReference type="InterPro" id="IPR001301">
    <property type="entry name" value="Gemini_AL1_CLV"/>
</dbReference>
<dbReference type="Gene3D" id="3.40.1310.20">
    <property type="match status" value="1"/>
</dbReference>
<keyword evidence="3" id="KW-1048">Host nucleus</keyword>
<evidence type="ECO:0000259" key="15">
    <source>
        <dbReference type="PROSITE" id="PS52020"/>
    </source>
</evidence>
<dbReference type="InterPro" id="IPR049912">
    <property type="entry name" value="CRESS_DNA_REP"/>
</dbReference>
<dbReference type="Pfam" id="PF08283">
    <property type="entry name" value="Gemini_AL1_M"/>
    <property type="match status" value="1"/>
</dbReference>
<dbReference type="GO" id="GO:0042025">
    <property type="term" value="C:host cell nucleus"/>
    <property type="evidence" value="ECO:0007669"/>
    <property type="project" value="UniProtKB-SubCell"/>
</dbReference>
<keyword evidence="9" id="KW-0547">Nucleotide-binding</keyword>
<dbReference type="GO" id="GO:0000166">
    <property type="term" value="F:nucleotide binding"/>
    <property type="evidence" value="ECO:0007669"/>
    <property type="project" value="UniProtKB-KW"/>
</dbReference>
<evidence type="ECO:0000256" key="13">
    <source>
        <dbReference type="ARBA" id="ARBA00023125"/>
    </source>
</evidence>
<dbReference type="PROSITE" id="PS52020">
    <property type="entry name" value="CRESS_DNA_REP"/>
    <property type="match status" value="1"/>
</dbReference>
<keyword evidence="5" id="KW-0548">Nucleotidyltransferase</keyword>
<accession>A0A858NGH2</accession>
<keyword evidence="8" id="KW-0479">Metal-binding</keyword>
<keyword evidence="13" id="KW-0238">DNA-binding</keyword>
<feature type="domain" description="CRESS-DNA virus Rep endonuclease" evidence="15">
    <location>
        <begin position="7"/>
        <end position="119"/>
    </location>
</feature>
<dbReference type="GO" id="GO:0005198">
    <property type="term" value="F:structural molecule activity"/>
    <property type="evidence" value="ECO:0007669"/>
    <property type="project" value="InterPro"/>
</dbReference>
<evidence type="ECO:0000256" key="3">
    <source>
        <dbReference type="ARBA" id="ARBA00022562"/>
    </source>
</evidence>
<dbReference type="GO" id="GO:0003677">
    <property type="term" value="F:DNA binding"/>
    <property type="evidence" value="ECO:0007669"/>
    <property type="project" value="UniProtKB-KW"/>
</dbReference>
<evidence type="ECO:0000256" key="8">
    <source>
        <dbReference type="ARBA" id="ARBA00022723"/>
    </source>
</evidence>
<sequence>MPRAFTLKDARYALLTYAQVPESQTAGFPGKLTDLLCGLGAEFTAARERHTDGGIHFHVFVNFGRKFSSRNTSVFDCDGRHPNIERVGRSPRTAWEYVIKDGDIVAGDCDPPPASNGDREGGIQPEGEGEHTSDWGRIVLAETRDEFFDLIRRLQPRSLVVSFMSIARYADWRYRPVAELYKHPENWFFNLESYPILLDWVDESLRGGQDRPKSLVMYGDTRFGKTTWARSLGSHLYFCGLYSYKEASRAEEADYAVFDDLQGGIKFFHGFKNWLGAQLEFQIKGLYRDPEMIKWGKPSIWCSNTDPRQDLEYADVNWMEGNCTFVEINSPMY</sequence>
<keyword evidence="12" id="KW-0190">Covalent protein-DNA linkage</keyword>
<keyword evidence="4" id="KW-0808">Transferase</keyword>
<evidence type="ECO:0000313" key="16">
    <source>
        <dbReference type="EMBL" id="QJB18734.1"/>
    </source>
</evidence>
<feature type="region of interest" description="Disordered" evidence="14">
    <location>
        <begin position="106"/>
        <end position="135"/>
    </location>
</feature>
<evidence type="ECO:0000256" key="1">
    <source>
        <dbReference type="ARBA" id="ARBA00004147"/>
    </source>
</evidence>
<keyword evidence="7" id="KW-0540">Nuclease</keyword>
<dbReference type="SUPFAM" id="SSF55464">
    <property type="entry name" value="Origin of replication-binding domain, RBD-like"/>
    <property type="match status" value="1"/>
</dbReference>